<proteinExistence type="predicted"/>
<keyword evidence="1" id="KW-0343">GTPase activation</keyword>
<dbReference type="GO" id="GO:0033596">
    <property type="term" value="C:TSC1-TSC2 complex"/>
    <property type="evidence" value="ECO:0007669"/>
    <property type="project" value="TreeGrafter"/>
</dbReference>
<dbReference type="FunFam" id="3.40.50.11210:FF:000007">
    <property type="entry name" value="Tuberous sclerosis 2"/>
    <property type="match status" value="1"/>
</dbReference>
<keyword evidence="5" id="KW-1185">Reference proteome</keyword>
<dbReference type="EMBL" id="NBII01000009">
    <property type="protein sequence ID" value="PAV15572.1"/>
    <property type="molecule type" value="Genomic_DNA"/>
</dbReference>
<dbReference type="SUPFAM" id="SSF111347">
    <property type="entry name" value="Rap/Ran-GAP"/>
    <property type="match status" value="1"/>
</dbReference>
<dbReference type="OrthoDB" id="19311at2759"/>
<dbReference type="InterPro" id="IPR018515">
    <property type="entry name" value="Tuberin-type_domain"/>
</dbReference>
<feature type="compositionally biased region" description="Basic residues" evidence="2">
    <location>
        <begin position="917"/>
        <end position="930"/>
    </location>
</feature>
<dbReference type="Gene3D" id="3.40.50.11210">
    <property type="entry name" value="Rap/Ran-GAP"/>
    <property type="match status" value="1"/>
</dbReference>
<dbReference type="PROSITE" id="PS50085">
    <property type="entry name" value="RAPGAP"/>
    <property type="match status" value="1"/>
</dbReference>
<dbReference type="GO" id="GO:0032007">
    <property type="term" value="P:negative regulation of TOR signaling"/>
    <property type="evidence" value="ECO:0007669"/>
    <property type="project" value="TreeGrafter"/>
</dbReference>
<dbReference type="Pfam" id="PF02145">
    <property type="entry name" value="Rap_GAP"/>
    <property type="match status" value="1"/>
</dbReference>
<dbReference type="InterPro" id="IPR027107">
    <property type="entry name" value="Tuberin/Ral-act_asu"/>
</dbReference>
<dbReference type="InterPro" id="IPR000331">
    <property type="entry name" value="Rap/Ran_GAP_dom"/>
</dbReference>
<feature type="region of interest" description="Disordered" evidence="2">
    <location>
        <begin position="915"/>
        <end position="952"/>
    </location>
</feature>
<dbReference type="InParanoid" id="A0A286U7M6"/>
<sequence length="1712" mass="193027">MTVSTAGGWFLSRRKPITTMSHQESDGSHKLQRPRANTSFGNVWRRNMPDSLSSLSSSLTASPAAPVQTFPIDDLIKYLSPPSTPSVEYARGLTQALKTQSPTPKPESILSVLSILCSSGVSLELQAVGFDILTTYCMICGELSTSDWLSFFAIIDSSKWWSLDIWKPRIKAFEALLGTQGVTVGFEQHLIILVKRWLSQATDDYVSATSPETEEAVRYLSEKIYSLFVRFEEEGRLSEDELCSILNFYKLLVDTVLISYPKIPEKIVLQAASAPVRDTRAFQHRRKSSVVTNISMEISEIDATSSIPPSISTIASIYVKFLYARLATLPNSCLPLSMPLLFRILSVVMSPLPRASLNYRISDELEHNVIKILSKFLQGHFSSACLILLRYHLRPHLEEGSNDPRLQTWTSLGAIRALRLQIRDILGDRLAERYIQSDVALYATHAGTPGLNDIEFDALERANRSWKRKGAAMWDARKVSLLLEKAIGDWMQVENSPLREQIFEEISLLLQDVMQDLVAREGTDSRDASDVDTGTAIGRTLSELTHFVRTLRTEDDRAIIIPLSKPETASSHLLQVLAEVFGSSDPSNLIDPPLPLILLEIIEHLSDADSERIPRLLARQEQLKPNTSQWLKNWSSLLENPSFSDSSRPLTRHATFVALKSVFVTVHDLPTYRSPLIEKVFRFWTNIMQKGDEGVDGEIIWHILSEEIRLHIMERDELQQTEGTNANVDEIISAMFTVSTYCDCNGELEIRQSSPAMDSNLSYQVLANTVLPTSGSPFLPLLPRMASDISLNSTPASARFRPCRGLSASIALIDVFTSLSFDGNSTSERDSPLSIHVFGKLRQLLRTAKCPRVRVAILQMLLRLRADRDHRVYLLREPEEQHVLKLARQVGRVRDPMRTSAVDDARMDDAAVERARTMQRHGRRLSRGRGSRTSGTESRSRSRVPGSAYIGSMTPVNIRPRDQLWMLPDIVAFSQDNSDKESHGIVTYDSRGQSENSVLPVSAYMDELVEIIKAERDWEILSYVLVHLPAQLANKHFWCGPRARVSISNLLLSICRSIANDTLGKYIPQEEWPGTFKARDAVGLAYHTLTILISYQQIFDNNKRMDLVKVLQDGLSGRGESVIICTHALILCLFEMETAMIKMLPSILPKLAQIVTNPSMAVHILTFLCILNSRSAIHANFTSDDFKVVFHIALQYLQHHNRRETIEEIQFSLGQHVRIMCYSVLYMWFLTLKLEDRPHHVEHIVRQLCSANTEEGSDDCTSVDEPTEVCFDFLARYTYANADPKPAPSLLGDILSTPDDPSDSEAVKEKSWVIGYSVVTVKLLAKPGWMEIIIRRASGTTKFFCRSENVPLVGLGDLNPDMVTIPAVLMTDKYKHTLDSIYTQQEISDLFTITPDDSNTARPDPVTGYVWSGTAPSQRRKKVDLDPSFFPVQFSPFPDVKYEQNAKMINKRDVIASAIRSLDRTPVIDTHKVGVLYVGPGQTKEIDILRNTRGSPGYTRFLGGLGRLIKIRDQIDVYTGGLNPDEDGEYAYAWWDDTGQILYHTATMMPNHEYDAGCNYKKAHIGNDYVRIVWNDSGLLYRFDTLATQFQFVNIIIEPHSRGTIAAYSFDKHENEYFKLSLQCADGMAEFSPIGDFKIVSAKSLPIIVRQISQVASWYAQIFSDTNHDRERKEFVTNWRQRLTSIKRIADTVNTEPSNTTQEAYCNFTTAY</sequence>
<evidence type="ECO:0000256" key="2">
    <source>
        <dbReference type="SAM" id="MobiDB-lite"/>
    </source>
</evidence>
<dbReference type="GO" id="GO:0051056">
    <property type="term" value="P:regulation of small GTPase mediated signal transduction"/>
    <property type="evidence" value="ECO:0007669"/>
    <property type="project" value="InterPro"/>
</dbReference>
<evidence type="ECO:0000313" key="4">
    <source>
        <dbReference type="EMBL" id="PAV15572.1"/>
    </source>
</evidence>
<dbReference type="Proteomes" id="UP000217199">
    <property type="component" value="Unassembled WGS sequence"/>
</dbReference>
<dbReference type="PANTHER" id="PTHR10063">
    <property type="entry name" value="TUBERIN"/>
    <property type="match status" value="1"/>
</dbReference>
<dbReference type="PANTHER" id="PTHR10063:SF0">
    <property type="entry name" value="TUBERIN"/>
    <property type="match status" value="1"/>
</dbReference>
<dbReference type="Pfam" id="PF03542">
    <property type="entry name" value="Tuberin"/>
    <property type="match status" value="1"/>
</dbReference>
<dbReference type="InterPro" id="IPR016024">
    <property type="entry name" value="ARM-type_fold"/>
</dbReference>
<evidence type="ECO:0000313" key="5">
    <source>
        <dbReference type="Proteomes" id="UP000217199"/>
    </source>
</evidence>
<dbReference type="InterPro" id="IPR035974">
    <property type="entry name" value="Rap/Ran-GAP_sf"/>
</dbReference>
<organism evidence="4 5">
    <name type="scientific">Pyrrhoderma noxium</name>
    <dbReference type="NCBI Taxonomy" id="2282107"/>
    <lineage>
        <taxon>Eukaryota</taxon>
        <taxon>Fungi</taxon>
        <taxon>Dikarya</taxon>
        <taxon>Basidiomycota</taxon>
        <taxon>Agaricomycotina</taxon>
        <taxon>Agaricomycetes</taxon>
        <taxon>Hymenochaetales</taxon>
        <taxon>Hymenochaetaceae</taxon>
        <taxon>Pyrrhoderma</taxon>
    </lineage>
</organism>
<dbReference type="SUPFAM" id="SSF48371">
    <property type="entry name" value="ARM repeat"/>
    <property type="match status" value="1"/>
</dbReference>
<evidence type="ECO:0000256" key="1">
    <source>
        <dbReference type="ARBA" id="ARBA00022468"/>
    </source>
</evidence>
<accession>A0A286U7M6</accession>
<feature type="domain" description="Rap-GAP" evidence="3">
    <location>
        <begin position="1459"/>
        <end position="1693"/>
    </location>
</feature>
<reference evidence="4 5" key="1">
    <citation type="journal article" date="2017" name="Mol. Ecol.">
        <title>Comparative and population genomic landscape of Phellinus noxius: A hypervariable fungus causing root rot in trees.</title>
        <authorList>
            <person name="Chung C.L."/>
            <person name="Lee T.J."/>
            <person name="Akiba M."/>
            <person name="Lee H.H."/>
            <person name="Kuo T.H."/>
            <person name="Liu D."/>
            <person name="Ke H.M."/>
            <person name="Yokoi T."/>
            <person name="Roa M.B."/>
            <person name="Lu M.J."/>
            <person name="Chang Y.Y."/>
            <person name="Ann P.J."/>
            <person name="Tsai J.N."/>
            <person name="Chen C.Y."/>
            <person name="Tzean S.S."/>
            <person name="Ota Y."/>
            <person name="Hattori T."/>
            <person name="Sahashi N."/>
            <person name="Liou R.F."/>
            <person name="Kikuchi T."/>
            <person name="Tsai I.J."/>
        </authorList>
    </citation>
    <scope>NUCLEOTIDE SEQUENCE [LARGE SCALE GENOMIC DNA]</scope>
    <source>
        <strain evidence="4 5">FFPRI411160</strain>
    </source>
</reference>
<dbReference type="GO" id="GO:0005096">
    <property type="term" value="F:GTPase activator activity"/>
    <property type="evidence" value="ECO:0007669"/>
    <property type="project" value="UniProtKB-KW"/>
</dbReference>
<dbReference type="GO" id="GO:0005634">
    <property type="term" value="C:nucleus"/>
    <property type="evidence" value="ECO:0007669"/>
    <property type="project" value="InterPro"/>
</dbReference>
<comment type="caution">
    <text evidence="4">The sequence shown here is derived from an EMBL/GenBank/DDBJ whole genome shotgun (WGS) entry which is preliminary data.</text>
</comment>
<name>A0A286U7M6_9AGAM</name>
<protein>
    <submittedName>
        <fullName evidence="4">Rap Ran-GAP</fullName>
    </submittedName>
</protein>
<dbReference type="STRING" id="2282107.A0A286U7M6"/>
<gene>
    <name evidence="4" type="ORF">PNOK_0843000</name>
</gene>
<evidence type="ECO:0000259" key="3">
    <source>
        <dbReference type="PROSITE" id="PS50085"/>
    </source>
</evidence>